<keyword evidence="11 12" id="KW-0324">Glycolysis</keyword>
<feature type="binding site" evidence="12 13">
    <location>
        <begin position="38"/>
        <end position="40"/>
    </location>
    <ligand>
        <name>substrate</name>
    </ligand>
</feature>
<feature type="binding site" evidence="13">
    <location>
        <position position="168"/>
    </location>
    <ligand>
        <name>(2R)-3-phosphoglycerate</name>
        <dbReference type="ChEBI" id="CHEBI:58272"/>
    </ligand>
</feature>
<evidence type="ECO:0000313" key="16">
    <source>
        <dbReference type="EMBL" id="GGI04507.1"/>
    </source>
</evidence>
<dbReference type="GO" id="GO:0004618">
    <property type="term" value="F:phosphoglycerate kinase activity"/>
    <property type="evidence" value="ECO:0007669"/>
    <property type="project" value="UniProtKB-UniRule"/>
</dbReference>
<feature type="binding site" evidence="12 14">
    <location>
        <position position="218"/>
    </location>
    <ligand>
        <name>ATP</name>
        <dbReference type="ChEBI" id="CHEBI:30616"/>
    </ligand>
</feature>
<feature type="binding site" evidence="12">
    <location>
        <position position="168"/>
    </location>
    <ligand>
        <name>substrate</name>
    </ligand>
</feature>
<dbReference type="PANTHER" id="PTHR11406">
    <property type="entry name" value="PHOSPHOGLYCERATE KINASE"/>
    <property type="match status" value="1"/>
</dbReference>
<evidence type="ECO:0000313" key="17">
    <source>
        <dbReference type="Proteomes" id="UP000650511"/>
    </source>
</evidence>
<comment type="subcellular location">
    <subcellularLocation>
        <location evidence="12">Cytoplasm</location>
    </subcellularLocation>
</comment>
<evidence type="ECO:0000256" key="3">
    <source>
        <dbReference type="ARBA" id="ARBA00008982"/>
    </source>
</evidence>
<feature type="binding site" evidence="12 14">
    <location>
        <begin position="366"/>
        <end position="369"/>
    </location>
    <ligand>
        <name>ATP</name>
        <dbReference type="ChEBI" id="CHEBI:30616"/>
    </ligand>
</feature>
<feature type="binding site" evidence="13">
    <location>
        <position position="53"/>
    </location>
    <ligand>
        <name>(2R)-3-phosphoglycerate</name>
        <dbReference type="ChEBI" id="CHEBI:58272"/>
    </ligand>
</feature>
<evidence type="ECO:0000256" key="13">
    <source>
        <dbReference type="PIRSR" id="PIRSR000724-1"/>
    </source>
</evidence>
<dbReference type="InterPro" id="IPR001576">
    <property type="entry name" value="Phosphoglycerate_kinase"/>
</dbReference>
<evidence type="ECO:0000256" key="2">
    <source>
        <dbReference type="ARBA" id="ARBA00004838"/>
    </source>
</evidence>
<feature type="binding site" evidence="12">
    <location>
        <position position="135"/>
    </location>
    <ligand>
        <name>substrate</name>
    </ligand>
</feature>
<dbReference type="EMBL" id="BMHA01000003">
    <property type="protein sequence ID" value="GGI04507.1"/>
    <property type="molecule type" value="Genomic_DNA"/>
</dbReference>
<dbReference type="FunFam" id="3.40.50.1260:FF:000006">
    <property type="entry name" value="Phosphoglycerate kinase"/>
    <property type="match status" value="1"/>
</dbReference>
<dbReference type="GO" id="GO:0005524">
    <property type="term" value="F:ATP binding"/>
    <property type="evidence" value="ECO:0007669"/>
    <property type="project" value="UniProtKB-KW"/>
</dbReference>
<keyword evidence="8 12" id="KW-0547">Nucleotide-binding</keyword>
<evidence type="ECO:0000256" key="4">
    <source>
        <dbReference type="ARBA" id="ARBA00011245"/>
    </source>
</evidence>
<dbReference type="SUPFAM" id="SSF53748">
    <property type="entry name" value="Phosphoglycerate kinase"/>
    <property type="match status" value="1"/>
</dbReference>
<feature type="binding site" evidence="13">
    <location>
        <position position="135"/>
    </location>
    <ligand>
        <name>(2R)-3-phosphoglycerate</name>
        <dbReference type="ChEBI" id="CHEBI:58272"/>
    </ligand>
</feature>
<dbReference type="Proteomes" id="UP000650511">
    <property type="component" value="Unassembled WGS sequence"/>
</dbReference>
<dbReference type="PANTHER" id="PTHR11406:SF23">
    <property type="entry name" value="PHOSPHOGLYCERATE KINASE 1, CHLOROPLASTIC-RELATED"/>
    <property type="match status" value="1"/>
</dbReference>
<dbReference type="HAMAP" id="MF_00145">
    <property type="entry name" value="Phosphoglyc_kinase"/>
    <property type="match status" value="1"/>
</dbReference>
<protein>
    <recommendedName>
        <fullName evidence="6 12">Phosphoglycerate kinase</fullName>
        <ecNumber evidence="5 12">2.7.2.3</ecNumber>
    </recommendedName>
</protein>
<evidence type="ECO:0000256" key="11">
    <source>
        <dbReference type="ARBA" id="ARBA00023152"/>
    </source>
</evidence>
<dbReference type="GO" id="GO:0043531">
    <property type="term" value="F:ADP binding"/>
    <property type="evidence" value="ECO:0007669"/>
    <property type="project" value="TreeGrafter"/>
</dbReference>
<evidence type="ECO:0000256" key="10">
    <source>
        <dbReference type="ARBA" id="ARBA00022840"/>
    </source>
</evidence>
<keyword evidence="17" id="KW-1185">Reference proteome</keyword>
<dbReference type="InterPro" id="IPR036043">
    <property type="entry name" value="Phosphoglycerate_kinase_sf"/>
</dbReference>
<evidence type="ECO:0000256" key="15">
    <source>
        <dbReference type="RuleBase" id="RU000532"/>
    </source>
</evidence>
<evidence type="ECO:0000256" key="9">
    <source>
        <dbReference type="ARBA" id="ARBA00022777"/>
    </source>
</evidence>
<dbReference type="GO" id="GO:0006096">
    <property type="term" value="P:glycolytic process"/>
    <property type="evidence" value="ECO:0007669"/>
    <property type="project" value="UniProtKB-UniRule"/>
</dbReference>
<dbReference type="InterPro" id="IPR015824">
    <property type="entry name" value="Phosphoglycerate_kinase_N"/>
</dbReference>
<name>A0A8J3ADA3_9ACTN</name>
<accession>A0A8J3ADA3</accession>
<comment type="pathway">
    <text evidence="2 12">Carbohydrate degradation; glycolysis; pyruvate from D-glyceraldehyde 3-phosphate: step 2/5.</text>
</comment>
<comment type="subunit">
    <text evidence="4 12">Monomer.</text>
</comment>
<dbReference type="EC" id="2.7.2.3" evidence="5 12"/>
<evidence type="ECO:0000256" key="14">
    <source>
        <dbReference type="PIRSR" id="PIRSR000724-2"/>
    </source>
</evidence>
<dbReference type="PIRSF" id="PIRSF000724">
    <property type="entry name" value="Pgk"/>
    <property type="match status" value="1"/>
</dbReference>
<gene>
    <name evidence="12 16" type="primary">pgk</name>
    <name evidence="16" type="ORF">GCM10011354_09440</name>
</gene>
<dbReference type="AlphaFoldDB" id="A0A8J3ADA3"/>
<proteinExistence type="inferred from homology"/>
<feature type="binding site" evidence="12 14">
    <location>
        <position position="340"/>
    </location>
    <ligand>
        <name>ATP</name>
        <dbReference type="ChEBI" id="CHEBI:30616"/>
    </ligand>
</feature>
<comment type="catalytic activity">
    <reaction evidence="1 12 15">
        <text>(2R)-3-phosphoglycerate + ATP = (2R)-3-phospho-glyceroyl phosphate + ADP</text>
        <dbReference type="Rhea" id="RHEA:14801"/>
        <dbReference type="ChEBI" id="CHEBI:30616"/>
        <dbReference type="ChEBI" id="CHEBI:57604"/>
        <dbReference type="ChEBI" id="CHEBI:58272"/>
        <dbReference type="ChEBI" id="CHEBI:456216"/>
        <dbReference type="EC" id="2.7.2.3"/>
    </reaction>
</comment>
<dbReference type="Gene3D" id="3.40.50.1260">
    <property type="entry name" value="Phosphoglycerate kinase, N-terminal domain"/>
    <property type="match status" value="2"/>
</dbReference>
<reference evidence="16" key="2">
    <citation type="submission" date="2020-09" db="EMBL/GenBank/DDBJ databases">
        <authorList>
            <person name="Sun Q."/>
            <person name="Zhou Y."/>
        </authorList>
    </citation>
    <scope>NUCLEOTIDE SEQUENCE</scope>
    <source>
        <strain evidence="16">CGMCC 1.14988</strain>
    </source>
</reference>
<evidence type="ECO:0000256" key="7">
    <source>
        <dbReference type="ARBA" id="ARBA00022679"/>
    </source>
</evidence>
<dbReference type="CDD" id="cd00318">
    <property type="entry name" value="Phosphoglycerate_kinase"/>
    <property type="match status" value="1"/>
</dbReference>
<dbReference type="PROSITE" id="PS00111">
    <property type="entry name" value="PGLYCERATE_KINASE"/>
    <property type="match status" value="1"/>
</dbReference>
<keyword evidence="9 12" id="KW-0418">Kinase</keyword>
<reference evidence="16" key="1">
    <citation type="journal article" date="2014" name="Int. J. Syst. Evol. Microbiol.">
        <title>Complete genome sequence of Corynebacterium casei LMG S-19264T (=DSM 44701T), isolated from a smear-ripened cheese.</title>
        <authorList>
            <consortium name="US DOE Joint Genome Institute (JGI-PGF)"/>
            <person name="Walter F."/>
            <person name="Albersmeier A."/>
            <person name="Kalinowski J."/>
            <person name="Ruckert C."/>
        </authorList>
    </citation>
    <scope>NUCLEOTIDE SEQUENCE</scope>
    <source>
        <strain evidence="16">CGMCC 1.14988</strain>
    </source>
</reference>
<evidence type="ECO:0000256" key="1">
    <source>
        <dbReference type="ARBA" id="ARBA00000642"/>
    </source>
</evidence>
<comment type="caution">
    <text evidence="16">The sequence shown here is derived from an EMBL/GenBank/DDBJ whole genome shotgun (WGS) entry which is preliminary data.</text>
</comment>
<dbReference type="GO" id="GO:0005829">
    <property type="term" value="C:cytosol"/>
    <property type="evidence" value="ECO:0007669"/>
    <property type="project" value="TreeGrafter"/>
</dbReference>
<sequence length="411" mass="42376">MARAGPLKKGSGVTSLLNGVPTLDDLDAAGQRVFVRADLNVPLRDGQVTDDLRIQSSVPTIRRLLDQGARVVVASHLGRPKGAPDPAYAMAPVGARLQQLLGTEVFVATDVVGDDARTKAAGLQPGQVLLLENLRFDAGETANDDDFAAALASFADVYVDDAFGAAHRAHASIAGIPARLPGYAGGLLARELEVLGGLLEDPAHPYVAVLGGAKVSDKLTVLENLLTRVDAIAVGGAMAFTFLVAEGHDVGASRVETDQVEVVRELVGAARERGVDVLLPQDLVVAAGFDEHAAATNVHVDDMPSDQMGLDIGPATANAYATAINRAGSVFWNGPMGVFEWEAFAAGTRTVAQAIATASGFTVVGGGDSAAAIRQFGLDDQVDHVSTGGGASLELLEGKDLPGVAALRRGE</sequence>
<keyword evidence="12" id="KW-0963">Cytoplasm</keyword>
<feature type="binding site" evidence="12">
    <location>
        <position position="53"/>
    </location>
    <ligand>
        <name>substrate</name>
    </ligand>
</feature>
<dbReference type="UniPathway" id="UPA00109">
    <property type="reaction ID" value="UER00185"/>
</dbReference>
<keyword evidence="7 12" id="KW-0808">Transferase</keyword>
<evidence type="ECO:0000256" key="12">
    <source>
        <dbReference type="HAMAP-Rule" id="MF_00145"/>
    </source>
</evidence>
<feature type="binding site" evidence="12 13">
    <location>
        <begin position="76"/>
        <end position="79"/>
    </location>
    <ligand>
        <name>substrate</name>
    </ligand>
</feature>
<comment type="similarity">
    <text evidence="3 12 15">Belongs to the phosphoglycerate kinase family.</text>
</comment>
<dbReference type="FunFam" id="3.40.50.1260:FF:000003">
    <property type="entry name" value="Phosphoglycerate kinase"/>
    <property type="match status" value="1"/>
</dbReference>
<evidence type="ECO:0000256" key="5">
    <source>
        <dbReference type="ARBA" id="ARBA00013061"/>
    </source>
</evidence>
<dbReference type="Pfam" id="PF00162">
    <property type="entry name" value="PGK"/>
    <property type="match status" value="1"/>
</dbReference>
<evidence type="ECO:0000256" key="6">
    <source>
        <dbReference type="ARBA" id="ARBA00016471"/>
    </source>
</evidence>
<feature type="binding site" evidence="12">
    <location>
        <position position="309"/>
    </location>
    <ligand>
        <name>ATP</name>
        <dbReference type="ChEBI" id="CHEBI:30616"/>
    </ligand>
</feature>
<organism evidence="16 17">
    <name type="scientific">Egicoccus halophilus</name>
    <dbReference type="NCBI Taxonomy" id="1670830"/>
    <lineage>
        <taxon>Bacteria</taxon>
        <taxon>Bacillati</taxon>
        <taxon>Actinomycetota</taxon>
        <taxon>Nitriliruptoria</taxon>
        <taxon>Egicoccales</taxon>
        <taxon>Egicoccaceae</taxon>
        <taxon>Egicoccus</taxon>
    </lineage>
</organism>
<dbReference type="InterPro" id="IPR015911">
    <property type="entry name" value="Phosphoglycerate_kinase_CS"/>
</dbReference>
<keyword evidence="10 12" id="KW-0067">ATP-binding</keyword>
<evidence type="ECO:0000256" key="8">
    <source>
        <dbReference type="ARBA" id="ARBA00022741"/>
    </source>
</evidence>
<dbReference type="PRINTS" id="PR00477">
    <property type="entry name" value="PHGLYCKINASE"/>
</dbReference>
<dbReference type="GO" id="GO:0006094">
    <property type="term" value="P:gluconeogenesis"/>
    <property type="evidence" value="ECO:0007669"/>
    <property type="project" value="TreeGrafter"/>
</dbReference>